<dbReference type="EMBL" id="AP025591">
    <property type="protein sequence ID" value="BDG05377.1"/>
    <property type="molecule type" value="Genomic_DNA"/>
</dbReference>
<name>A0ABM7X0X3_9BACT</name>
<protein>
    <submittedName>
        <fullName evidence="4">Response regulator</fullName>
    </submittedName>
</protein>
<gene>
    <name evidence="4" type="ORF">AMOR_43730</name>
</gene>
<dbReference type="SUPFAM" id="SSF52172">
    <property type="entry name" value="CheY-like"/>
    <property type="match status" value="1"/>
</dbReference>
<dbReference type="InterPro" id="IPR011006">
    <property type="entry name" value="CheY-like_superfamily"/>
</dbReference>
<dbReference type="CDD" id="cd00156">
    <property type="entry name" value="REC"/>
    <property type="match status" value="1"/>
</dbReference>
<dbReference type="SMART" id="SM00448">
    <property type="entry name" value="REC"/>
    <property type="match status" value="1"/>
</dbReference>
<keyword evidence="1 2" id="KW-0597">Phosphoprotein</keyword>
<sequence>MVDDNEVLRALLAQALEHGGYDVITAECGAAALEVAAADPPDLCLVDHVMPGMSGAELIAALRTSPDPRLQAIPVIGFSGRDGAEEALLRAGAVMTLRKPLGEAPLLEAVRTVLPGGRSVERSLAAG</sequence>
<feature type="modified residue" description="4-aspartylphosphate" evidence="2">
    <location>
        <position position="47"/>
    </location>
</feature>
<dbReference type="Pfam" id="PF00072">
    <property type="entry name" value="Response_reg"/>
    <property type="match status" value="1"/>
</dbReference>
<evidence type="ECO:0000313" key="4">
    <source>
        <dbReference type="EMBL" id="BDG05377.1"/>
    </source>
</evidence>
<keyword evidence="5" id="KW-1185">Reference proteome</keyword>
<dbReference type="PROSITE" id="PS50110">
    <property type="entry name" value="RESPONSE_REGULATORY"/>
    <property type="match status" value="1"/>
</dbReference>
<evidence type="ECO:0000256" key="1">
    <source>
        <dbReference type="ARBA" id="ARBA00022553"/>
    </source>
</evidence>
<dbReference type="PANTHER" id="PTHR44591">
    <property type="entry name" value="STRESS RESPONSE REGULATOR PROTEIN 1"/>
    <property type="match status" value="1"/>
</dbReference>
<feature type="domain" description="Response regulatory" evidence="3">
    <location>
        <begin position="1"/>
        <end position="114"/>
    </location>
</feature>
<evidence type="ECO:0000259" key="3">
    <source>
        <dbReference type="PROSITE" id="PS50110"/>
    </source>
</evidence>
<dbReference type="InterPro" id="IPR050595">
    <property type="entry name" value="Bact_response_regulator"/>
</dbReference>
<accession>A0ABM7X0X3</accession>
<evidence type="ECO:0000256" key="2">
    <source>
        <dbReference type="PROSITE-ProRule" id="PRU00169"/>
    </source>
</evidence>
<proteinExistence type="predicted"/>
<reference evidence="5" key="1">
    <citation type="journal article" date="2022" name="Int. J. Syst. Evol. Microbiol.">
        <title>Anaeromyxobacter oryzae sp. nov., Anaeromyxobacter diazotrophicus sp. nov. and Anaeromyxobacter paludicola sp. nov., isolated from paddy soils.</title>
        <authorList>
            <person name="Itoh H."/>
            <person name="Xu Z."/>
            <person name="Mise K."/>
            <person name="Masuda Y."/>
            <person name="Ushijima N."/>
            <person name="Hayakawa C."/>
            <person name="Shiratori Y."/>
            <person name="Senoo K."/>
        </authorList>
    </citation>
    <scope>NUCLEOTIDE SEQUENCE [LARGE SCALE GENOMIC DNA]</scope>
    <source>
        <strain evidence="5">Red232</strain>
    </source>
</reference>
<evidence type="ECO:0000313" key="5">
    <source>
        <dbReference type="Proteomes" id="UP001162891"/>
    </source>
</evidence>
<organism evidence="4 5">
    <name type="scientific">Anaeromyxobacter oryzae</name>
    <dbReference type="NCBI Taxonomy" id="2918170"/>
    <lineage>
        <taxon>Bacteria</taxon>
        <taxon>Pseudomonadati</taxon>
        <taxon>Myxococcota</taxon>
        <taxon>Myxococcia</taxon>
        <taxon>Myxococcales</taxon>
        <taxon>Cystobacterineae</taxon>
        <taxon>Anaeromyxobacteraceae</taxon>
        <taxon>Anaeromyxobacter</taxon>
    </lineage>
</organism>
<dbReference type="Proteomes" id="UP001162891">
    <property type="component" value="Chromosome"/>
</dbReference>
<dbReference type="Gene3D" id="3.40.50.2300">
    <property type="match status" value="1"/>
</dbReference>
<dbReference type="InterPro" id="IPR001789">
    <property type="entry name" value="Sig_transdc_resp-reg_receiver"/>
</dbReference>
<dbReference type="PANTHER" id="PTHR44591:SF23">
    <property type="entry name" value="CHEY SUBFAMILY"/>
    <property type="match status" value="1"/>
</dbReference>